<proteinExistence type="predicted"/>
<dbReference type="Pfam" id="PF14391">
    <property type="entry name" value="DUF4421"/>
    <property type="match status" value="1"/>
</dbReference>
<dbReference type="Proteomes" id="UP001062165">
    <property type="component" value="Chromosome"/>
</dbReference>
<protein>
    <submittedName>
        <fullName evidence="2">DUF4421 domain-containing protein</fullName>
    </submittedName>
</protein>
<gene>
    <name evidence="2" type="ORF">N7E81_00480</name>
</gene>
<name>A0ABY6D088_9BACT</name>
<reference evidence="2" key="1">
    <citation type="submission" date="2022-10" db="EMBL/GenBank/DDBJ databases">
        <title>Comparative genomics and taxonomic characterization of three novel marine species of genus Reichenbachiella exhibiting antioxidant and polysaccharide degradation activities.</title>
        <authorList>
            <person name="Muhammad N."/>
            <person name="Lee Y.-J."/>
            <person name="Ko J."/>
            <person name="Kim S.-G."/>
        </authorList>
    </citation>
    <scope>NUCLEOTIDE SEQUENCE</scope>
    <source>
        <strain evidence="2">Wsw4-B4</strain>
    </source>
</reference>
<dbReference type="InterPro" id="IPR025535">
    <property type="entry name" value="DUF4421"/>
</dbReference>
<organism evidence="2 3">
    <name type="scientific">Reichenbachiella carrageenanivorans</name>
    <dbReference type="NCBI Taxonomy" id="2979869"/>
    <lineage>
        <taxon>Bacteria</taxon>
        <taxon>Pseudomonadati</taxon>
        <taxon>Bacteroidota</taxon>
        <taxon>Cytophagia</taxon>
        <taxon>Cytophagales</taxon>
        <taxon>Reichenbachiellaceae</taxon>
        <taxon>Reichenbachiella</taxon>
    </lineage>
</organism>
<sequence length="351" mass="40128">MSRLFVLFLFLAMSMIAQAQEQEEPEKGRKYKLFETKPLNEDYVIDYSDQLVLKLYGIVKSNDFSHVNHLTEDELEYHPNENFNIGFGFAYKFIGLDLAFNFRGVNHDDDQYGKTKSFDIQSSMYTRKFAIDLVWQRYKGYYMSNPQDYIAGYNIGIYPIRPDIKTRTYGVSLLYVFNHDDFSYRAAFNYNERQIKSAGSFLAGPYFSYYRMDADSSLIIDEAELFFDTSVDFRGTAFIKMGLAMGYGHTFVIGKRVFFSLSVIVGGGPEIEKRPELNGQAADSQSEFALHVATRAAIGYNSDRFFTGISAVAVGDGQRNDNEDYLYRGVSNAKVFVGMRFGAPKVLTDRL</sequence>
<accession>A0ABY6D088</accession>
<evidence type="ECO:0000256" key="1">
    <source>
        <dbReference type="SAM" id="SignalP"/>
    </source>
</evidence>
<feature type="chain" id="PRO_5045897252" evidence="1">
    <location>
        <begin position="20"/>
        <end position="351"/>
    </location>
</feature>
<dbReference type="RefSeq" id="WP_263051316.1">
    <property type="nucleotide sequence ID" value="NZ_CP106735.1"/>
</dbReference>
<keyword evidence="3" id="KW-1185">Reference proteome</keyword>
<keyword evidence="1" id="KW-0732">Signal</keyword>
<feature type="signal peptide" evidence="1">
    <location>
        <begin position="1"/>
        <end position="19"/>
    </location>
</feature>
<dbReference type="EMBL" id="CP106735">
    <property type="protein sequence ID" value="UXX79585.1"/>
    <property type="molecule type" value="Genomic_DNA"/>
</dbReference>
<evidence type="ECO:0000313" key="2">
    <source>
        <dbReference type="EMBL" id="UXX79585.1"/>
    </source>
</evidence>
<evidence type="ECO:0000313" key="3">
    <source>
        <dbReference type="Proteomes" id="UP001062165"/>
    </source>
</evidence>